<reference evidence="2 3" key="1">
    <citation type="journal article" date="2019" name="Mol. Biol. Evol.">
        <title>Blast fungal genomes show frequent chromosomal changes, gene gains and losses, and effector gene turnover.</title>
        <authorList>
            <person name="Gomez Luciano L.B."/>
            <person name="Jason Tsai I."/>
            <person name="Chuma I."/>
            <person name="Tosa Y."/>
            <person name="Chen Y.H."/>
            <person name="Li J.Y."/>
            <person name="Li M.Y."/>
            <person name="Jade Lu M.Y."/>
            <person name="Nakayashiki H."/>
            <person name="Li W.H."/>
        </authorList>
    </citation>
    <scope>NUCLEOTIDE SEQUENCE [LARGE SCALE GENOMIC DNA]</scope>
    <source>
        <strain evidence="2">MZ5-1-6</strain>
    </source>
</reference>
<gene>
    <name evidence="2" type="ORF">PoMZ_11651</name>
</gene>
<feature type="region of interest" description="Disordered" evidence="1">
    <location>
        <begin position="1"/>
        <end position="39"/>
    </location>
</feature>
<sequence length="156" mass="17523">MPPCQDEKGKGGWIRERKSAREQTRKETPDGIPAERQPVLPRAANEGEEYCKRYVKNVPHSAHVLLPHRDRTLHASYLLWFLGGLRRGLCILMHTRSSSWVKSLSISKQKRISKDSYCLGVGACSMVGTYVCFAPCGCDCRPKIVNHGRGANMGRK</sequence>
<feature type="compositionally biased region" description="Basic and acidic residues" evidence="1">
    <location>
        <begin position="1"/>
        <end position="29"/>
    </location>
</feature>
<organism evidence="2 3">
    <name type="scientific">Pyricularia oryzae</name>
    <name type="common">Rice blast fungus</name>
    <name type="synonym">Magnaporthe oryzae</name>
    <dbReference type="NCBI Taxonomy" id="318829"/>
    <lineage>
        <taxon>Eukaryota</taxon>
        <taxon>Fungi</taxon>
        <taxon>Dikarya</taxon>
        <taxon>Ascomycota</taxon>
        <taxon>Pezizomycotina</taxon>
        <taxon>Sordariomycetes</taxon>
        <taxon>Sordariomycetidae</taxon>
        <taxon>Magnaporthales</taxon>
        <taxon>Pyriculariaceae</taxon>
        <taxon>Pyricularia</taxon>
    </lineage>
</organism>
<evidence type="ECO:0000313" key="2">
    <source>
        <dbReference type="EMBL" id="QBZ62764.1"/>
    </source>
</evidence>
<accession>A0A4P7NKY0</accession>
<name>A0A4P7NKY0_PYROR</name>
<protein>
    <submittedName>
        <fullName evidence="2">Uncharacterized protein</fullName>
    </submittedName>
</protein>
<evidence type="ECO:0000313" key="3">
    <source>
        <dbReference type="Proteomes" id="UP000294847"/>
    </source>
</evidence>
<proteinExistence type="predicted"/>
<dbReference type="Proteomes" id="UP000294847">
    <property type="component" value="Chromosome 5"/>
</dbReference>
<evidence type="ECO:0000256" key="1">
    <source>
        <dbReference type="SAM" id="MobiDB-lite"/>
    </source>
</evidence>
<dbReference type="AlphaFoldDB" id="A0A4P7NKY0"/>
<dbReference type="EMBL" id="CP034208">
    <property type="protein sequence ID" value="QBZ62764.1"/>
    <property type="molecule type" value="Genomic_DNA"/>
</dbReference>